<gene>
    <name evidence="10" type="ORF">H312_00790</name>
</gene>
<dbReference type="PANTHER" id="PTHR15362">
    <property type="entry name" value="PHOSPHATIDYLINOSITOL SYNTHASE"/>
    <property type="match status" value="1"/>
</dbReference>
<keyword evidence="4 9" id="KW-1133">Transmembrane helix</keyword>
<keyword evidence="5" id="KW-0443">Lipid metabolism</keyword>
<dbReference type="InterPro" id="IPR000462">
    <property type="entry name" value="CDP-OH_P_trans"/>
</dbReference>
<dbReference type="STRING" id="1288291.A0A059F3G8"/>
<keyword evidence="7" id="KW-1208">Phospholipid metabolism</keyword>
<comment type="similarity">
    <text evidence="8">Belongs to the CDP-alcohol phosphatidyltransferase class-I family.</text>
</comment>
<reference evidence="11" key="1">
    <citation type="submission" date="2013-02" db="EMBL/GenBank/DDBJ databases">
        <authorList>
            <consortium name="The Broad Institute Genome Sequencing Platform"/>
            <person name="Cuomo C."/>
            <person name="Becnel J."/>
            <person name="Sanscrainte N."/>
            <person name="Walker B."/>
            <person name="Young S.K."/>
            <person name="Zeng Q."/>
            <person name="Gargeya S."/>
            <person name="Fitzgerald M."/>
            <person name="Haas B."/>
            <person name="Abouelleil A."/>
            <person name="Alvarado L."/>
            <person name="Arachchi H.M."/>
            <person name="Berlin A.M."/>
            <person name="Chapman S.B."/>
            <person name="Dewar J."/>
            <person name="Goldberg J."/>
            <person name="Griggs A."/>
            <person name="Gujja S."/>
            <person name="Hansen M."/>
            <person name="Howarth C."/>
            <person name="Imamovic A."/>
            <person name="Larimer J."/>
            <person name="McCowan C."/>
            <person name="Murphy C."/>
            <person name="Neiman D."/>
            <person name="Pearson M."/>
            <person name="Priest M."/>
            <person name="Roberts A."/>
            <person name="Saif S."/>
            <person name="Shea T."/>
            <person name="Sisk P."/>
            <person name="Sykes S."/>
            <person name="Wortman J."/>
            <person name="Nusbaum C."/>
            <person name="Birren B."/>
        </authorList>
    </citation>
    <scope>NUCLEOTIDE SEQUENCE [LARGE SCALE GENOMIC DNA]</scope>
    <source>
        <strain evidence="11">PRA339</strain>
    </source>
</reference>
<dbReference type="GO" id="GO:0006661">
    <property type="term" value="P:phosphatidylinositol biosynthetic process"/>
    <property type="evidence" value="ECO:0007669"/>
    <property type="project" value="TreeGrafter"/>
</dbReference>
<comment type="subcellular location">
    <subcellularLocation>
        <location evidence="1">Membrane</location>
        <topology evidence="1">Multi-pass membrane protein</topology>
    </subcellularLocation>
</comment>
<feature type="transmembrane region" description="Helical" evidence="9">
    <location>
        <begin position="12"/>
        <end position="35"/>
    </location>
</feature>
<evidence type="ECO:0000256" key="1">
    <source>
        <dbReference type="ARBA" id="ARBA00004141"/>
    </source>
</evidence>
<evidence type="ECO:0000313" key="11">
    <source>
        <dbReference type="Proteomes" id="UP000030655"/>
    </source>
</evidence>
<evidence type="ECO:0000256" key="7">
    <source>
        <dbReference type="ARBA" id="ARBA00023264"/>
    </source>
</evidence>
<dbReference type="VEuPathDB" id="MicrosporidiaDB:H312_00790"/>
<name>A0A059F3G8_9MICR</name>
<dbReference type="Pfam" id="PF01066">
    <property type="entry name" value="CDP-OH_P_transf"/>
    <property type="match status" value="1"/>
</dbReference>
<evidence type="ECO:0000256" key="6">
    <source>
        <dbReference type="ARBA" id="ARBA00023136"/>
    </source>
</evidence>
<evidence type="ECO:0000256" key="9">
    <source>
        <dbReference type="SAM" id="Phobius"/>
    </source>
</evidence>
<evidence type="ECO:0000256" key="5">
    <source>
        <dbReference type="ARBA" id="ARBA00023098"/>
    </source>
</evidence>
<dbReference type="InterPro" id="IPR043130">
    <property type="entry name" value="CDP-OH_PTrfase_TM_dom"/>
</dbReference>
<dbReference type="HOGENOM" id="CLU_067602_2_0_1"/>
<dbReference type="PANTHER" id="PTHR15362:SF4">
    <property type="entry name" value="CDP-DIACYLGLYCEROL--INOSITOL 3-PHOSPHATIDYLTRANSFERASE"/>
    <property type="match status" value="1"/>
</dbReference>
<dbReference type="Gene3D" id="1.20.120.1760">
    <property type="match status" value="1"/>
</dbReference>
<evidence type="ECO:0000256" key="4">
    <source>
        <dbReference type="ARBA" id="ARBA00022989"/>
    </source>
</evidence>
<organism evidence="10 11">
    <name type="scientific">Anncaliia algerae PRA339</name>
    <dbReference type="NCBI Taxonomy" id="1288291"/>
    <lineage>
        <taxon>Eukaryota</taxon>
        <taxon>Fungi</taxon>
        <taxon>Fungi incertae sedis</taxon>
        <taxon>Microsporidia</taxon>
        <taxon>Tubulinosematoidea</taxon>
        <taxon>Tubulinosematidae</taxon>
        <taxon>Anncaliia</taxon>
    </lineage>
</organism>
<keyword evidence="3 9" id="KW-0812">Transmembrane</keyword>
<dbReference type="EMBL" id="KK365137">
    <property type="protein sequence ID" value="KCZ81750.1"/>
    <property type="molecule type" value="Genomic_DNA"/>
</dbReference>
<sequence length="174" mass="20333">MKKSVLLNIPNIICYLRLVLLILFIHYKNIIYYILSSSMDFLDGHAARKFNQCTFLGTILDMTIDRASNLVILLMSQVKSLLMINLVLLDFLSHFICFTVNVKKGLHHKSVSGIMAIYYNKKILFTLCAGSELYLLLLFTENKFADYFVFFYYIKSFFHFIQLFNSLYEASEIN</sequence>
<keyword evidence="11" id="KW-1185">Reference proteome</keyword>
<evidence type="ECO:0008006" key="12">
    <source>
        <dbReference type="Google" id="ProtNLM"/>
    </source>
</evidence>
<dbReference type="OrthoDB" id="10251079at2759"/>
<feature type="transmembrane region" description="Helical" evidence="9">
    <location>
        <begin position="123"/>
        <end position="141"/>
    </location>
</feature>
<protein>
    <recommendedName>
        <fullName evidence="12">CDP-diacylglycerol--inositol 3-phosphatidyltransferase</fullName>
    </recommendedName>
</protein>
<proteinExistence type="inferred from homology"/>
<evidence type="ECO:0000256" key="2">
    <source>
        <dbReference type="ARBA" id="ARBA00022679"/>
    </source>
</evidence>
<dbReference type="InterPro" id="IPR048254">
    <property type="entry name" value="CDP_ALCOHOL_P_TRANSF_CS"/>
</dbReference>
<accession>A0A059F3G8</accession>
<dbReference type="Proteomes" id="UP000030655">
    <property type="component" value="Unassembled WGS sequence"/>
</dbReference>
<keyword evidence="2 8" id="KW-0808">Transferase</keyword>
<evidence type="ECO:0000313" key="10">
    <source>
        <dbReference type="EMBL" id="KCZ81750.1"/>
    </source>
</evidence>
<evidence type="ECO:0000256" key="8">
    <source>
        <dbReference type="RuleBase" id="RU003750"/>
    </source>
</evidence>
<dbReference type="AlphaFoldDB" id="A0A059F3G8"/>
<reference evidence="10 11" key="2">
    <citation type="submission" date="2014-03" db="EMBL/GenBank/DDBJ databases">
        <title>The Genome Sequence of Anncaliia algerae insect isolate PRA339.</title>
        <authorList>
            <consortium name="The Broad Institute Genome Sequencing Platform"/>
            <consortium name="The Broad Institute Genome Sequencing Center for Infectious Disease"/>
            <person name="Cuomo C."/>
            <person name="Becnel J."/>
            <person name="Sanscrainte N."/>
            <person name="Walker B."/>
            <person name="Young S.K."/>
            <person name="Zeng Q."/>
            <person name="Gargeya S."/>
            <person name="Fitzgerald M."/>
            <person name="Haas B."/>
            <person name="Abouelleil A."/>
            <person name="Alvarado L."/>
            <person name="Arachchi H.M."/>
            <person name="Berlin A.M."/>
            <person name="Chapman S.B."/>
            <person name="Dewar J."/>
            <person name="Goldberg J."/>
            <person name="Griggs A."/>
            <person name="Gujja S."/>
            <person name="Hansen M."/>
            <person name="Howarth C."/>
            <person name="Imamovic A."/>
            <person name="Larimer J."/>
            <person name="McCowan C."/>
            <person name="Murphy C."/>
            <person name="Neiman D."/>
            <person name="Pearson M."/>
            <person name="Priest M."/>
            <person name="Roberts A."/>
            <person name="Saif S."/>
            <person name="Shea T."/>
            <person name="Sisk P."/>
            <person name="Sykes S."/>
            <person name="Wortman J."/>
            <person name="Nusbaum C."/>
            <person name="Birren B."/>
        </authorList>
    </citation>
    <scope>NUCLEOTIDE SEQUENCE [LARGE SCALE GENOMIC DNA]</scope>
    <source>
        <strain evidence="10 11">PRA339</strain>
    </source>
</reference>
<feature type="transmembrane region" description="Helical" evidence="9">
    <location>
        <begin position="81"/>
        <end position="102"/>
    </location>
</feature>
<dbReference type="GO" id="GO:0005794">
    <property type="term" value="C:Golgi apparatus"/>
    <property type="evidence" value="ECO:0007669"/>
    <property type="project" value="TreeGrafter"/>
</dbReference>
<dbReference type="PROSITE" id="PS00379">
    <property type="entry name" value="CDP_ALCOHOL_P_TRANSF"/>
    <property type="match status" value="1"/>
</dbReference>
<dbReference type="GO" id="GO:0016020">
    <property type="term" value="C:membrane"/>
    <property type="evidence" value="ECO:0007669"/>
    <property type="project" value="UniProtKB-SubCell"/>
</dbReference>
<dbReference type="GO" id="GO:0003881">
    <property type="term" value="F:CDP-diacylglycerol-inositol 3-phosphatidyltransferase activity"/>
    <property type="evidence" value="ECO:0007669"/>
    <property type="project" value="TreeGrafter"/>
</dbReference>
<evidence type="ECO:0000256" key="3">
    <source>
        <dbReference type="ARBA" id="ARBA00022692"/>
    </source>
</evidence>
<keyword evidence="6 9" id="KW-0472">Membrane</keyword>